<dbReference type="InterPro" id="IPR002818">
    <property type="entry name" value="DJ-1/PfpI"/>
</dbReference>
<feature type="signal peptide" evidence="1">
    <location>
        <begin position="1"/>
        <end position="22"/>
    </location>
</feature>
<dbReference type="InterPro" id="IPR052158">
    <property type="entry name" value="INH-QAR"/>
</dbReference>
<evidence type="ECO:0000313" key="3">
    <source>
        <dbReference type="EMBL" id="MFC5570271.1"/>
    </source>
</evidence>
<evidence type="ECO:0000313" key="4">
    <source>
        <dbReference type="Proteomes" id="UP001596036"/>
    </source>
</evidence>
<evidence type="ECO:0000259" key="2">
    <source>
        <dbReference type="Pfam" id="PF01965"/>
    </source>
</evidence>
<dbReference type="RefSeq" id="WP_386754631.1">
    <property type="nucleotide sequence ID" value="NZ_JBHSNM010000002.1"/>
</dbReference>
<keyword evidence="4" id="KW-1185">Reference proteome</keyword>
<sequence>MSVLKALTTLVLSFGLIFTATASTTAPTPDHFAPYAAPHGRARPVVAVVGHNAGTELTDFVIPYAVLQRSGAVDAFTVSLQPGAMQMRPALRLQADTDVRGFDARFPDGADYVVVPAVVRRDDAQLLAWIRAQHAKGATIVSICDGALVVANAGLLAGHRATAHWATESHRREHYPQTTWVANTRYVVDGRLASSAGISAAIPTALALLESIAGHDAALQVGAGFGVRDWSTTHDSDAFKPGAGNLWPLLKLNATNKWFHPTERLALPLTPGMDDVALALTADAFSRTGRSTAYGVAATPQVRGGSGLVWLPDSAQPADTKHRIDVIATGAALPLFDAVLAAVEHRYGRTTARGVAIDFEYAWSPAAR</sequence>
<evidence type="ECO:0000256" key="1">
    <source>
        <dbReference type="SAM" id="SignalP"/>
    </source>
</evidence>
<accession>A0ABW0SN03</accession>
<dbReference type="Pfam" id="PF01965">
    <property type="entry name" value="DJ-1_PfpI"/>
    <property type="match status" value="1"/>
</dbReference>
<comment type="caution">
    <text evidence="3">The sequence shown here is derived from an EMBL/GenBank/DDBJ whole genome shotgun (WGS) entry which is preliminary data.</text>
</comment>
<dbReference type="InterPro" id="IPR029062">
    <property type="entry name" value="Class_I_gatase-like"/>
</dbReference>
<keyword evidence="1" id="KW-0732">Signal</keyword>
<gene>
    <name evidence="3" type="ORF">ACFPN1_09400</name>
</gene>
<feature type="chain" id="PRO_5045142266" evidence="1">
    <location>
        <begin position="23"/>
        <end position="368"/>
    </location>
</feature>
<dbReference type="Proteomes" id="UP001596036">
    <property type="component" value="Unassembled WGS sequence"/>
</dbReference>
<organism evidence="3 4">
    <name type="scientific">Lysobacter yangpyeongensis</name>
    <dbReference type="NCBI Taxonomy" id="346182"/>
    <lineage>
        <taxon>Bacteria</taxon>
        <taxon>Pseudomonadati</taxon>
        <taxon>Pseudomonadota</taxon>
        <taxon>Gammaproteobacteria</taxon>
        <taxon>Lysobacterales</taxon>
        <taxon>Lysobacteraceae</taxon>
        <taxon>Lysobacter</taxon>
    </lineage>
</organism>
<dbReference type="PANTHER" id="PTHR43130">
    <property type="entry name" value="ARAC-FAMILY TRANSCRIPTIONAL REGULATOR"/>
    <property type="match status" value="1"/>
</dbReference>
<protein>
    <submittedName>
        <fullName evidence="3">DJ-1/PfpI family protein</fullName>
    </submittedName>
</protein>
<proteinExistence type="predicted"/>
<feature type="domain" description="DJ-1/PfpI" evidence="2">
    <location>
        <begin position="53"/>
        <end position="210"/>
    </location>
</feature>
<dbReference type="Gene3D" id="3.40.50.880">
    <property type="match status" value="1"/>
</dbReference>
<name>A0ABW0SN03_9GAMM</name>
<reference evidence="4" key="1">
    <citation type="journal article" date="2019" name="Int. J. Syst. Evol. Microbiol.">
        <title>The Global Catalogue of Microorganisms (GCM) 10K type strain sequencing project: providing services to taxonomists for standard genome sequencing and annotation.</title>
        <authorList>
            <consortium name="The Broad Institute Genomics Platform"/>
            <consortium name="The Broad Institute Genome Sequencing Center for Infectious Disease"/>
            <person name="Wu L."/>
            <person name="Ma J."/>
        </authorList>
    </citation>
    <scope>NUCLEOTIDE SEQUENCE [LARGE SCALE GENOMIC DNA]</scope>
    <source>
        <strain evidence="4">KACC 11407</strain>
    </source>
</reference>
<dbReference type="EMBL" id="JBHSNM010000002">
    <property type="protein sequence ID" value="MFC5570271.1"/>
    <property type="molecule type" value="Genomic_DNA"/>
</dbReference>
<dbReference type="PANTHER" id="PTHR43130:SF3">
    <property type="entry name" value="HTH-TYPE TRANSCRIPTIONAL REGULATOR RV1931C"/>
    <property type="match status" value="1"/>
</dbReference>
<dbReference type="SUPFAM" id="SSF52317">
    <property type="entry name" value="Class I glutamine amidotransferase-like"/>
    <property type="match status" value="1"/>
</dbReference>